<gene>
    <name evidence="2" type="ORF">ZHAS_00004099</name>
</gene>
<organism evidence="2">
    <name type="scientific">Anopheles sinensis</name>
    <name type="common">Mosquito</name>
    <dbReference type="NCBI Taxonomy" id="74873"/>
    <lineage>
        <taxon>Eukaryota</taxon>
        <taxon>Metazoa</taxon>
        <taxon>Ecdysozoa</taxon>
        <taxon>Arthropoda</taxon>
        <taxon>Hexapoda</taxon>
        <taxon>Insecta</taxon>
        <taxon>Pterygota</taxon>
        <taxon>Neoptera</taxon>
        <taxon>Endopterygota</taxon>
        <taxon>Diptera</taxon>
        <taxon>Nematocera</taxon>
        <taxon>Culicoidea</taxon>
        <taxon>Culicidae</taxon>
        <taxon>Anophelinae</taxon>
        <taxon>Anopheles</taxon>
    </lineage>
</organism>
<keyword evidence="4" id="KW-1185">Reference proteome</keyword>
<evidence type="ECO:0000313" key="4">
    <source>
        <dbReference type="Proteomes" id="UP000030765"/>
    </source>
</evidence>
<dbReference type="EnsemblMetazoa" id="ASIC004099-RA">
    <property type="protein sequence ID" value="ASIC004099-PA"/>
    <property type="gene ID" value="ASIC004099"/>
</dbReference>
<evidence type="ECO:0000313" key="2">
    <source>
        <dbReference type="EMBL" id="KFB36927.1"/>
    </source>
</evidence>
<dbReference type="EMBL" id="KE524806">
    <property type="protein sequence ID" value="KFB36927.1"/>
    <property type="molecule type" value="Genomic_DNA"/>
</dbReference>
<protein>
    <submittedName>
        <fullName evidence="2 3">Uncharacterized protein</fullName>
    </submittedName>
</protein>
<dbReference type="EMBL" id="ATLV01012619">
    <property type="status" value="NOT_ANNOTATED_CDS"/>
    <property type="molecule type" value="Genomic_DNA"/>
</dbReference>
<name>A0A084VG33_ANOSI</name>
<feature type="region of interest" description="Disordered" evidence="1">
    <location>
        <begin position="93"/>
        <end position="121"/>
    </location>
</feature>
<dbReference type="AlphaFoldDB" id="A0A084VG33"/>
<dbReference type="Proteomes" id="UP000030765">
    <property type="component" value="Unassembled WGS sequence"/>
</dbReference>
<reference evidence="3" key="2">
    <citation type="submission" date="2020-05" db="UniProtKB">
        <authorList>
            <consortium name="EnsemblMetazoa"/>
        </authorList>
    </citation>
    <scope>IDENTIFICATION</scope>
</reference>
<sequence length="121" mass="13234">MIMCQQLWNRYGSDRIEFSVPTASPTEGNQLQAFANRGPMSGCFGKASIKSNEHQWFGCVIVTALHLKSRESGIKLGSVFFRHFPVLMSERFPRSRGLSKKGTGRPSGSESGPVGGRRSAA</sequence>
<accession>A0A084VG33</accession>
<reference evidence="2 4" key="1">
    <citation type="journal article" date="2014" name="BMC Genomics">
        <title>Genome sequence of Anopheles sinensis provides insight into genetics basis of mosquito competence for malaria parasites.</title>
        <authorList>
            <person name="Zhou D."/>
            <person name="Zhang D."/>
            <person name="Ding G."/>
            <person name="Shi L."/>
            <person name="Hou Q."/>
            <person name="Ye Y."/>
            <person name="Xu Y."/>
            <person name="Zhou H."/>
            <person name="Xiong C."/>
            <person name="Li S."/>
            <person name="Yu J."/>
            <person name="Hong S."/>
            <person name="Yu X."/>
            <person name="Zou P."/>
            <person name="Chen C."/>
            <person name="Chang X."/>
            <person name="Wang W."/>
            <person name="Lv Y."/>
            <person name="Sun Y."/>
            <person name="Ma L."/>
            <person name="Shen B."/>
            <person name="Zhu C."/>
        </authorList>
    </citation>
    <scope>NUCLEOTIDE SEQUENCE [LARGE SCALE GENOMIC DNA]</scope>
</reference>
<proteinExistence type="predicted"/>
<evidence type="ECO:0000313" key="3">
    <source>
        <dbReference type="EnsemblMetazoa" id="ASIC004099-PA"/>
    </source>
</evidence>
<evidence type="ECO:0000256" key="1">
    <source>
        <dbReference type="SAM" id="MobiDB-lite"/>
    </source>
</evidence>
<dbReference type="VEuPathDB" id="VectorBase:ASIC004099"/>